<reference evidence="9 10" key="1">
    <citation type="journal article" date="2017" name="Int. J. Syst. Evol. Microbiol.">
        <title>Marinicauda algicola sp. nov., isolated from a marine red alga Rhodosorus marinus.</title>
        <authorList>
            <person name="Jeong S.E."/>
            <person name="Jeon S.H."/>
            <person name="Chun B.H."/>
            <person name="Kim D.W."/>
            <person name="Jeon C.O."/>
        </authorList>
    </citation>
    <scope>NUCLEOTIDE SEQUENCE [LARGE SCALE GENOMIC DNA]</scope>
    <source>
        <strain evidence="9 10">JCM 31718</strain>
    </source>
</reference>
<evidence type="ECO:0000256" key="8">
    <source>
        <dbReference type="HAMAP-Rule" id="MF_00158"/>
    </source>
</evidence>
<evidence type="ECO:0000256" key="4">
    <source>
        <dbReference type="ARBA" id="ARBA00022655"/>
    </source>
</evidence>
<sequence length="283" mass="30802">MSLPLSMTDTVAGLRDEVQSWREAGYTVGFVPTMGALHAGHISLVRTALQRADRVVASVFVNPAQFAPGEDFETYPRTLEEDAAKLAEAGCHLLYAPTVREMYPTGFASAVHVDGPAFGLESQTRPHFFGGVATVVTKLLNQVRPDTAVFGEKDYQQLLVIRRLVTDLDLGVEIVAGETLREGDGLAMSSRNAYLSAEERGRAGQLNLILKDLAQEAASGKPLETSLLHARTRAEEVFDAVDYIEIRNAHTLQAIETETLEEPARVLAAVRVGKTRLIDNMAV</sequence>
<evidence type="ECO:0000256" key="5">
    <source>
        <dbReference type="ARBA" id="ARBA00022741"/>
    </source>
</evidence>
<feature type="binding site" evidence="8">
    <location>
        <position position="157"/>
    </location>
    <ligand>
        <name>(R)-pantoate</name>
        <dbReference type="ChEBI" id="CHEBI:15980"/>
    </ligand>
</feature>
<dbReference type="PANTHER" id="PTHR21299:SF1">
    <property type="entry name" value="PANTOATE--BETA-ALANINE LIGASE"/>
    <property type="match status" value="1"/>
</dbReference>
<dbReference type="GO" id="GO:0004592">
    <property type="term" value="F:pantoate-beta-alanine ligase activity"/>
    <property type="evidence" value="ECO:0007669"/>
    <property type="project" value="UniProtKB-UniRule"/>
</dbReference>
<comment type="caution">
    <text evidence="9">The sequence shown here is derived from an EMBL/GenBank/DDBJ whole genome shotgun (WGS) entry which is preliminary data.</text>
</comment>
<protein>
    <recommendedName>
        <fullName evidence="8">Pantothenate synthetase</fullName>
        <shortName evidence="8">PS</shortName>
        <ecNumber evidence="8">6.3.2.1</ecNumber>
    </recommendedName>
    <alternativeName>
        <fullName evidence="8">Pantoate--beta-alanine ligase</fullName>
    </alternativeName>
    <alternativeName>
        <fullName evidence="8">Pantoate-activating enzyme</fullName>
    </alternativeName>
</protein>
<gene>
    <name evidence="8" type="primary">panC</name>
    <name evidence="9" type="ORF">E5163_12660</name>
</gene>
<name>A0A4S2GXJ0_9PROT</name>
<comment type="function">
    <text evidence="8">Catalyzes the condensation of pantoate with beta-alanine in an ATP-dependent reaction via a pantoyl-adenylate intermediate.</text>
</comment>
<evidence type="ECO:0000313" key="9">
    <source>
        <dbReference type="EMBL" id="TGY87773.1"/>
    </source>
</evidence>
<dbReference type="EC" id="6.3.2.1" evidence="8"/>
<comment type="catalytic activity">
    <reaction evidence="7 8">
        <text>(R)-pantoate + beta-alanine + ATP = (R)-pantothenate + AMP + diphosphate + H(+)</text>
        <dbReference type="Rhea" id="RHEA:10912"/>
        <dbReference type="ChEBI" id="CHEBI:15378"/>
        <dbReference type="ChEBI" id="CHEBI:15980"/>
        <dbReference type="ChEBI" id="CHEBI:29032"/>
        <dbReference type="ChEBI" id="CHEBI:30616"/>
        <dbReference type="ChEBI" id="CHEBI:33019"/>
        <dbReference type="ChEBI" id="CHEBI:57966"/>
        <dbReference type="ChEBI" id="CHEBI:456215"/>
        <dbReference type="EC" id="6.3.2.1"/>
    </reaction>
</comment>
<dbReference type="HAMAP" id="MF_00158">
    <property type="entry name" value="PanC"/>
    <property type="match status" value="1"/>
</dbReference>
<comment type="subcellular location">
    <subcellularLocation>
        <location evidence="8">Cytoplasm</location>
    </subcellularLocation>
</comment>
<dbReference type="EMBL" id="SRXW01000004">
    <property type="protein sequence ID" value="TGY87773.1"/>
    <property type="molecule type" value="Genomic_DNA"/>
</dbReference>
<keyword evidence="3 8" id="KW-0436">Ligase</keyword>
<dbReference type="Gene3D" id="3.30.1300.10">
    <property type="entry name" value="Pantoate-beta-alanine ligase, C-terminal domain"/>
    <property type="match status" value="1"/>
</dbReference>
<evidence type="ECO:0000256" key="3">
    <source>
        <dbReference type="ARBA" id="ARBA00022598"/>
    </source>
</evidence>
<feature type="binding site" evidence="8">
    <location>
        <begin position="34"/>
        <end position="41"/>
    </location>
    <ligand>
        <name>ATP</name>
        <dbReference type="ChEBI" id="CHEBI:30616"/>
    </ligand>
</feature>
<dbReference type="NCBIfam" id="TIGR00125">
    <property type="entry name" value="cyt_tran_rel"/>
    <property type="match status" value="1"/>
</dbReference>
<comment type="pathway">
    <text evidence="1 8">Cofactor biosynthesis; (R)-pantothenate biosynthesis; (R)-pantothenate from (R)-pantoate and beta-alanine: step 1/1.</text>
</comment>
<dbReference type="CDD" id="cd00560">
    <property type="entry name" value="PanC"/>
    <property type="match status" value="1"/>
</dbReference>
<dbReference type="GO" id="GO:0005524">
    <property type="term" value="F:ATP binding"/>
    <property type="evidence" value="ECO:0007669"/>
    <property type="project" value="UniProtKB-KW"/>
</dbReference>
<organism evidence="9 10">
    <name type="scientific">Marinicauda algicola</name>
    <dbReference type="NCBI Taxonomy" id="2029849"/>
    <lineage>
        <taxon>Bacteria</taxon>
        <taxon>Pseudomonadati</taxon>
        <taxon>Pseudomonadota</taxon>
        <taxon>Alphaproteobacteria</taxon>
        <taxon>Maricaulales</taxon>
        <taxon>Maricaulaceae</taxon>
        <taxon>Marinicauda</taxon>
    </lineage>
</organism>
<dbReference type="InterPro" id="IPR004821">
    <property type="entry name" value="Cyt_trans-like"/>
</dbReference>
<dbReference type="Proteomes" id="UP000308054">
    <property type="component" value="Unassembled WGS sequence"/>
</dbReference>
<dbReference type="PANTHER" id="PTHR21299">
    <property type="entry name" value="CYTIDYLATE KINASE/PANTOATE-BETA-ALANINE LIGASE"/>
    <property type="match status" value="1"/>
</dbReference>
<dbReference type="InterPro" id="IPR014729">
    <property type="entry name" value="Rossmann-like_a/b/a_fold"/>
</dbReference>
<dbReference type="SUPFAM" id="SSF52374">
    <property type="entry name" value="Nucleotidylyl transferase"/>
    <property type="match status" value="1"/>
</dbReference>
<dbReference type="Pfam" id="PF02569">
    <property type="entry name" value="Pantoate_ligase"/>
    <property type="match status" value="1"/>
</dbReference>
<feature type="active site" description="Proton donor" evidence="8">
    <location>
        <position position="41"/>
    </location>
</feature>
<keyword evidence="4 8" id="KW-0566">Pantothenate biosynthesis</keyword>
<feature type="binding site" evidence="8">
    <location>
        <begin position="151"/>
        <end position="154"/>
    </location>
    <ligand>
        <name>ATP</name>
        <dbReference type="ChEBI" id="CHEBI:30616"/>
    </ligand>
</feature>
<evidence type="ECO:0000256" key="1">
    <source>
        <dbReference type="ARBA" id="ARBA00004990"/>
    </source>
</evidence>
<comment type="similarity">
    <text evidence="2 8">Belongs to the pantothenate synthetase family.</text>
</comment>
<dbReference type="UniPathway" id="UPA00028">
    <property type="reaction ID" value="UER00005"/>
</dbReference>
<feature type="binding site" evidence="8">
    <location>
        <position position="180"/>
    </location>
    <ligand>
        <name>ATP</name>
        <dbReference type="ChEBI" id="CHEBI:30616"/>
    </ligand>
</feature>
<proteinExistence type="inferred from homology"/>
<comment type="subunit">
    <text evidence="8">Homodimer.</text>
</comment>
<dbReference type="GO" id="GO:0015940">
    <property type="term" value="P:pantothenate biosynthetic process"/>
    <property type="evidence" value="ECO:0007669"/>
    <property type="project" value="UniProtKB-UniRule"/>
</dbReference>
<keyword evidence="6 8" id="KW-0067">ATP-binding</keyword>
<feature type="binding site" evidence="8">
    <location>
        <position position="65"/>
    </location>
    <ligand>
        <name>(R)-pantoate</name>
        <dbReference type="ChEBI" id="CHEBI:15980"/>
    </ligand>
</feature>
<keyword evidence="5 8" id="KW-0547">Nucleotide-binding</keyword>
<accession>A0A4S2GXJ0</accession>
<feature type="binding site" evidence="8">
    <location>
        <position position="65"/>
    </location>
    <ligand>
        <name>beta-alanine</name>
        <dbReference type="ChEBI" id="CHEBI:57966"/>
    </ligand>
</feature>
<evidence type="ECO:0000256" key="2">
    <source>
        <dbReference type="ARBA" id="ARBA00009256"/>
    </source>
</evidence>
<dbReference type="InterPro" id="IPR003721">
    <property type="entry name" value="Pantoate_ligase"/>
</dbReference>
<evidence type="ECO:0000313" key="10">
    <source>
        <dbReference type="Proteomes" id="UP000308054"/>
    </source>
</evidence>
<comment type="miscellaneous">
    <text evidence="8">The reaction proceeds by a bi uni uni bi ping pong mechanism.</text>
</comment>
<dbReference type="RefSeq" id="WP_135996570.1">
    <property type="nucleotide sequence ID" value="NZ_SRXW01000004.1"/>
</dbReference>
<keyword evidence="8" id="KW-0963">Cytoplasm</keyword>
<dbReference type="NCBIfam" id="TIGR00018">
    <property type="entry name" value="panC"/>
    <property type="match status" value="1"/>
</dbReference>
<evidence type="ECO:0000256" key="6">
    <source>
        <dbReference type="ARBA" id="ARBA00022840"/>
    </source>
</evidence>
<feature type="binding site" evidence="8">
    <location>
        <begin position="188"/>
        <end position="191"/>
    </location>
    <ligand>
        <name>ATP</name>
        <dbReference type="ChEBI" id="CHEBI:30616"/>
    </ligand>
</feature>
<dbReference type="GO" id="GO:0005829">
    <property type="term" value="C:cytosol"/>
    <property type="evidence" value="ECO:0007669"/>
    <property type="project" value="TreeGrafter"/>
</dbReference>
<dbReference type="Gene3D" id="3.40.50.620">
    <property type="entry name" value="HUPs"/>
    <property type="match status" value="1"/>
</dbReference>
<dbReference type="InterPro" id="IPR042176">
    <property type="entry name" value="Pantoate_ligase_C"/>
</dbReference>
<dbReference type="OrthoDB" id="9773087at2"/>
<evidence type="ECO:0000256" key="7">
    <source>
        <dbReference type="ARBA" id="ARBA00048258"/>
    </source>
</evidence>
<keyword evidence="10" id="KW-1185">Reference proteome</keyword>
<dbReference type="AlphaFoldDB" id="A0A4S2GXJ0"/>